<keyword evidence="2" id="KW-1185">Reference proteome</keyword>
<dbReference type="Proteomes" id="UP000094769">
    <property type="component" value="Unassembled WGS sequence"/>
</dbReference>
<evidence type="ECO:0000313" key="1">
    <source>
        <dbReference type="EMBL" id="ODJ86389.1"/>
    </source>
</evidence>
<dbReference type="EMBL" id="MARB01000023">
    <property type="protein sequence ID" value="ODJ86389.1"/>
    <property type="molecule type" value="Genomic_DNA"/>
</dbReference>
<name>A0A7Z0VJN9_9GAMM</name>
<accession>A0A7Z0VJN9</accession>
<protein>
    <submittedName>
        <fullName evidence="1">Uncharacterized protein</fullName>
    </submittedName>
</protein>
<proteinExistence type="predicted"/>
<gene>
    <name evidence="1" type="ORF">CODIS_34490</name>
</gene>
<sequence length="59" mass="6495">MVVRLSRWRPAFGQLTGFCLMLQVIENLLDHYRIFNTGNHLHGAAAGTAGLDVDVEGVI</sequence>
<evidence type="ECO:0000313" key="2">
    <source>
        <dbReference type="Proteomes" id="UP000094769"/>
    </source>
</evidence>
<dbReference type="AlphaFoldDB" id="A0A7Z0VJN9"/>
<comment type="caution">
    <text evidence="1">The sequence shown here is derived from an EMBL/GenBank/DDBJ whole genome shotgun (WGS) entry which is preliminary data.</text>
</comment>
<organism evidence="1 2">
    <name type="scientific">Candidatus Thiodiazotropha endolucinida</name>
    <dbReference type="NCBI Taxonomy" id="1655433"/>
    <lineage>
        <taxon>Bacteria</taxon>
        <taxon>Pseudomonadati</taxon>
        <taxon>Pseudomonadota</taxon>
        <taxon>Gammaproteobacteria</taxon>
        <taxon>Chromatiales</taxon>
        <taxon>Sedimenticolaceae</taxon>
        <taxon>Candidatus Thiodiazotropha</taxon>
    </lineage>
</organism>
<reference evidence="1 2" key="1">
    <citation type="submission" date="2016-06" db="EMBL/GenBank/DDBJ databases">
        <title>Genome sequence of endosymbiont of Candidatus Endolucinida thiodiazotropha.</title>
        <authorList>
            <person name="Poehlein A."/>
            <person name="Koenig S."/>
            <person name="Heiden S.E."/>
            <person name="Thuermer A."/>
            <person name="Voget S."/>
            <person name="Daniel R."/>
            <person name="Markert S."/>
            <person name="Gros O."/>
            <person name="Schweder T."/>
        </authorList>
    </citation>
    <scope>NUCLEOTIDE SEQUENCE [LARGE SCALE GENOMIC DNA]</scope>
    <source>
        <strain evidence="1 2">COS</strain>
    </source>
</reference>